<dbReference type="Proteomes" id="UP001176891">
    <property type="component" value="Unassembled WGS sequence"/>
</dbReference>
<gene>
    <name evidence="1" type="ORF">Q4Q39_20165</name>
</gene>
<dbReference type="SUPFAM" id="SSF55469">
    <property type="entry name" value="FMN-dependent nitroreductase-like"/>
    <property type="match status" value="1"/>
</dbReference>
<reference evidence="1" key="1">
    <citation type="submission" date="2023-07" db="EMBL/GenBank/DDBJ databases">
        <title>Two novel species in the genus Flavivirga.</title>
        <authorList>
            <person name="Kwon K."/>
        </authorList>
    </citation>
    <scope>NUCLEOTIDE SEQUENCE</scope>
    <source>
        <strain evidence="1">KACC 14157</strain>
    </source>
</reference>
<dbReference type="RefSeq" id="WP_303284401.1">
    <property type="nucleotide sequence ID" value="NZ_BAABCZ010000006.1"/>
</dbReference>
<dbReference type="EMBL" id="JAUOEM010000011">
    <property type="protein sequence ID" value="MDO5989727.1"/>
    <property type="molecule type" value="Genomic_DNA"/>
</dbReference>
<evidence type="ECO:0000313" key="2">
    <source>
        <dbReference type="Proteomes" id="UP001176891"/>
    </source>
</evidence>
<proteinExistence type="predicted"/>
<evidence type="ECO:0000313" key="1">
    <source>
        <dbReference type="EMBL" id="MDO5989727.1"/>
    </source>
</evidence>
<accession>A0ABT8X7A3</accession>
<dbReference type="Gene3D" id="3.40.109.10">
    <property type="entry name" value="NADH Oxidase"/>
    <property type="match status" value="1"/>
</dbReference>
<name>A0ABT8X7A3_9FLAO</name>
<comment type="caution">
    <text evidence="1">The sequence shown here is derived from an EMBL/GenBank/DDBJ whole genome shotgun (WGS) entry which is preliminary data.</text>
</comment>
<sequence>MSYRGFEPELYNEILNLEEKGLSEPVLAKVGYRSAEDVARFRLKVRKPFERLFVDI</sequence>
<organism evidence="1 2">
    <name type="scientific">Flavivirga amylovorans</name>
    <dbReference type="NCBI Taxonomy" id="870486"/>
    <lineage>
        <taxon>Bacteria</taxon>
        <taxon>Pseudomonadati</taxon>
        <taxon>Bacteroidota</taxon>
        <taxon>Flavobacteriia</taxon>
        <taxon>Flavobacteriales</taxon>
        <taxon>Flavobacteriaceae</taxon>
        <taxon>Flavivirga</taxon>
    </lineage>
</organism>
<keyword evidence="2" id="KW-1185">Reference proteome</keyword>
<dbReference type="InterPro" id="IPR000415">
    <property type="entry name" value="Nitroreductase-like"/>
</dbReference>
<protein>
    <submittedName>
        <fullName evidence="1">Uncharacterized protein</fullName>
    </submittedName>
</protein>